<dbReference type="Proteomes" id="UP001357223">
    <property type="component" value="Chromosome"/>
</dbReference>
<keyword evidence="8" id="KW-1185">Reference proteome</keyword>
<feature type="transmembrane region" description="Helical" evidence="5">
    <location>
        <begin position="354"/>
        <end position="373"/>
    </location>
</feature>
<protein>
    <submittedName>
        <fullName evidence="7">O-antigen ligase family protein</fullName>
    </submittedName>
</protein>
<feature type="transmembrane region" description="Helical" evidence="5">
    <location>
        <begin position="21"/>
        <end position="42"/>
    </location>
</feature>
<feature type="transmembrane region" description="Helical" evidence="5">
    <location>
        <begin position="186"/>
        <end position="219"/>
    </location>
</feature>
<feature type="transmembrane region" description="Helical" evidence="5">
    <location>
        <begin position="321"/>
        <end position="342"/>
    </location>
</feature>
<gene>
    <name evidence="7" type="ORF">R4Z09_28175</name>
</gene>
<dbReference type="RefSeq" id="WP_338449975.1">
    <property type="nucleotide sequence ID" value="NZ_CP137640.1"/>
</dbReference>
<proteinExistence type="predicted"/>
<dbReference type="InterPro" id="IPR007016">
    <property type="entry name" value="O-antigen_ligase-rel_domated"/>
</dbReference>
<evidence type="ECO:0000256" key="4">
    <source>
        <dbReference type="ARBA" id="ARBA00023136"/>
    </source>
</evidence>
<organism evidence="7 8">
    <name type="scientific">Niallia oryzisoli</name>
    <dbReference type="NCBI Taxonomy" id="1737571"/>
    <lineage>
        <taxon>Bacteria</taxon>
        <taxon>Bacillati</taxon>
        <taxon>Bacillota</taxon>
        <taxon>Bacilli</taxon>
        <taxon>Bacillales</taxon>
        <taxon>Bacillaceae</taxon>
        <taxon>Niallia</taxon>
    </lineage>
</organism>
<keyword evidence="2 5" id="KW-0812">Transmembrane</keyword>
<feature type="transmembrane region" description="Helical" evidence="5">
    <location>
        <begin position="138"/>
        <end position="161"/>
    </location>
</feature>
<keyword evidence="7" id="KW-0436">Ligase</keyword>
<evidence type="ECO:0000256" key="2">
    <source>
        <dbReference type="ARBA" id="ARBA00022692"/>
    </source>
</evidence>
<evidence type="ECO:0000259" key="6">
    <source>
        <dbReference type="Pfam" id="PF04932"/>
    </source>
</evidence>
<feature type="transmembrane region" description="Helical" evidence="5">
    <location>
        <begin position="231"/>
        <end position="253"/>
    </location>
</feature>
<dbReference type="EMBL" id="CP137640">
    <property type="protein sequence ID" value="WVX81045.1"/>
    <property type="molecule type" value="Genomic_DNA"/>
</dbReference>
<feature type="domain" description="O-antigen ligase-related" evidence="6">
    <location>
        <begin position="191"/>
        <end position="328"/>
    </location>
</feature>
<feature type="transmembrane region" description="Helical" evidence="5">
    <location>
        <begin position="75"/>
        <end position="94"/>
    </location>
</feature>
<dbReference type="GO" id="GO:0016874">
    <property type="term" value="F:ligase activity"/>
    <property type="evidence" value="ECO:0007669"/>
    <property type="project" value="UniProtKB-KW"/>
</dbReference>
<name>A0ABZ2CBC3_9BACI</name>
<dbReference type="PANTHER" id="PTHR37422:SF17">
    <property type="entry name" value="O-ANTIGEN LIGASE"/>
    <property type="match status" value="1"/>
</dbReference>
<keyword evidence="3 5" id="KW-1133">Transmembrane helix</keyword>
<accession>A0ABZ2CBC3</accession>
<evidence type="ECO:0000313" key="7">
    <source>
        <dbReference type="EMBL" id="WVX81045.1"/>
    </source>
</evidence>
<dbReference type="Pfam" id="PF04932">
    <property type="entry name" value="Wzy_C"/>
    <property type="match status" value="1"/>
</dbReference>
<comment type="subcellular location">
    <subcellularLocation>
        <location evidence="1">Membrane</location>
        <topology evidence="1">Multi-pass membrane protein</topology>
    </subcellularLocation>
</comment>
<feature type="transmembrane region" description="Helical" evidence="5">
    <location>
        <begin position="100"/>
        <end position="126"/>
    </location>
</feature>
<dbReference type="InterPro" id="IPR051533">
    <property type="entry name" value="WaaL-like"/>
</dbReference>
<keyword evidence="4 5" id="KW-0472">Membrane</keyword>
<reference evidence="7 8" key="1">
    <citation type="submission" date="2023-10" db="EMBL/GenBank/DDBJ databases">
        <title>Niallia locisalis sp.nov. isolated from a salt pond sample.</title>
        <authorList>
            <person name="Li X.-J."/>
            <person name="Dong L."/>
        </authorList>
    </citation>
    <scope>NUCLEOTIDE SEQUENCE [LARGE SCALE GENOMIC DNA]</scope>
    <source>
        <strain evidence="7 8">DSM 29761</strain>
    </source>
</reference>
<evidence type="ECO:0000256" key="3">
    <source>
        <dbReference type="ARBA" id="ARBA00022989"/>
    </source>
</evidence>
<evidence type="ECO:0000256" key="5">
    <source>
        <dbReference type="SAM" id="Phobius"/>
    </source>
</evidence>
<evidence type="ECO:0000313" key="8">
    <source>
        <dbReference type="Proteomes" id="UP001357223"/>
    </source>
</evidence>
<evidence type="ECO:0000256" key="1">
    <source>
        <dbReference type="ARBA" id="ARBA00004141"/>
    </source>
</evidence>
<dbReference type="PANTHER" id="PTHR37422">
    <property type="entry name" value="TEICHURONIC ACID BIOSYNTHESIS PROTEIN TUAE"/>
    <property type="match status" value="1"/>
</dbReference>
<feature type="transmembrane region" description="Helical" evidence="5">
    <location>
        <begin position="48"/>
        <end position="68"/>
    </location>
</feature>
<sequence length="437" mass="49721">MRKIAKTNLVTKNDDRKISMALMASYVVLTIQYFILISFNLLDTGSGAMVQLLSKGFVGLFFLYALPVVLKRRKIMFLGSYFIAIFVFLLHFLFFPENRIFIGEISVSFFLMCVPAFLYSLCLNDWNVLKEMMKKTSWIVFVFGVIAGIQIVLGGAAAGTYSMSLSYYILLPAILFTDKFFDKFSLKALLCAFLSVMVILALGSRGAILCIAVFMVFNLIKTHANFHYKRILLYLAILVSIILVLVNLERILLSLNDFLLKFGINSRSLRLFINEEVHLSGREKIYQDVMGKISEHPLIGIGLGGDRAGGLGYSHNLFLEIGANFGVIIGGMISMVLIFFIFRTIFLKNKEKSHMVIIWLCLGFVHLMVSGSYLIEMKFWILLGLLMNVHFLVPSKGESLHAQKENHQRYNLKYHRYGSAHYDSSTGDLTRHRYKSR</sequence>